<dbReference type="CDD" id="cd23375">
    <property type="entry name" value="beta-trefoil_STI_VvMLP-like"/>
    <property type="match status" value="2"/>
</dbReference>
<dbReference type="Proteomes" id="UP000657918">
    <property type="component" value="Unassembled WGS sequence"/>
</dbReference>
<evidence type="ECO:0000313" key="3">
    <source>
        <dbReference type="Proteomes" id="UP000657918"/>
    </source>
</evidence>
<dbReference type="Pfam" id="PF00197">
    <property type="entry name" value="Kunitz_legume"/>
    <property type="match status" value="2"/>
</dbReference>
<keyword evidence="1" id="KW-0732">Signal</keyword>
<comment type="caution">
    <text evidence="2">The sequence shown here is derived from an EMBL/GenBank/DDBJ whole genome shotgun (WGS) entry which is preliminary data.</text>
</comment>
<dbReference type="GO" id="GO:0004866">
    <property type="term" value="F:endopeptidase inhibitor activity"/>
    <property type="evidence" value="ECO:0007669"/>
    <property type="project" value="InterPro"/>
</dbReference>
<dbReference type="Gene3D" id="2.80.10.50">
    <property type="match status" value="2"/>
</dbReference>
<dbReference type="SMART" id="SM00452">
    <property type="entry name" value="STI"/>
    <property type="match status" value="2"/>
</dbReference>
<organism evidence="2 3">
    <name type="scientific">Salix dunnii</name>
    <dbReference type="NCBI Taxonomy" id="1413687"/>
    <lineage>
        <taxon>Eukaryota</taxon>
        <taxon>Viridiplantae</taxon>
        <taxon>Streptophyta</taxon>
        <taxon>Embryophyta</taxon>
        <taxon>Tracheophyta</taxon>
        <taxon>Spermatophyta</taxon>
        <taxon>Magnoliopsida</taxon>
        <taxon>eudicotyledons</taxon>
        <taxon>Gunneridae</taxon>
        <taxon>Pentapetalae</taxon>
        <taxon>rosids</taxon>
        <taxon>fabids</taxon>
        <taxon>Malpighiales</taxon>
        <taxon>Salicaceae</taxon>
        <taxon>Saliceae</taxon>
        <taxon>Salix</taxon>
    </lineage>
</organism>
<dbReference type="AlphaFoldDB" id="A0A835JBH3"/>
<feature type="chain" id="PRO_5032797500" evidence="1">
    <location>
        <begin position="17"/>
        <end position="411"/>
    </location>
</feature>
<dbReference type="InterPro" id="IPR002160">
    <property type="entry name" value="Prot_inh_Kunz-lg"/>
</dbReference>
<protein>
    <submittedName>
        <fullName evidence="2">Uncharacterized protein</fullName>
    </submittedName>
</protein>
<dbReference type="EMBL" id="JADGMS010000017">
    <property type="protein sequence ID" value="KAF9664255.1"/>
    <property type="molecule type" value="Genomic_DNA"/>
</dbReference>
<proteinExistence type="predicted"/>
<dbReference type="PANTHER" id="PTHR33107:SF5">
    <property type="entry name" value="KUNITZ TRYPSIN INHIBITOR 5"/>
    <property type="match status" value="1"/>
</dbReference>
<sequence length="411" mass="45225">MRAAILLLSFLLSALAANQYLPRVAANAAPDPVLDVNGKILTTGSSYYILPVIRGRGGGLKMASTVRKTCPLDVVQDRYEASNGLPLKFTPVNSKKGVIRVRTDLNIKFSAPSICHQSTVWKLDSYDEWAKQWFVTTNGVEGNPGPETTSNWFKIEKFQNKYKLVFCPTVCRHCKVMCKDVGIYIDAKGARRLALSNVPFKIKMNYPLLLLCFLLAFACTKQSISAAEPVLDIDGEKLVAGTKYYILPVFRGRGGGITMARNKTSCPLAVVQDRLELSKGLPLTFTPAVDSKKGVILVSTDLNIKFLATTTCPQSTVWKIIKSSNSKVQWFVSTGGVEGNPGFNTVTNWFKIEKADGDYKLVFCPTKVCNCGVLCRDIGIYIEDNGTRTLSLSDALQPFKVQFKKALTTTT</sequence>
<name>A0A835JBH3_9ROSI</name>
<evidence type="ECO:0000256" key="1">
    <source>
        <dbReference type="SAM" id="SignalP"/>
    </source>
</evidence>
<dbReference type="OrthoDB" id="1872570at2759"/>
<dbReference type="SUPFAM" id="SSF50386">
    <property type="entry name" value="STI-like"/>
    <property type="match status" value="2"/>
</dbReference>
<gene>
    <name evidence="2" type="ORF">SADUNF_Sadunf17G0137100</name>
</gene>
<dbReference type="PROSITE" id="PS00283">
    <property type="entry name" value="SOYBEAN_KUNITZ"/>
    <property type="match status" value="2"/>
</dbReference>
<reference evidence="2 3" key="1">
    <citation type="submission" date="2020-10" db="EMBL/GenBank/DDBJ databases">
        <title>Plant Genome Project.</title>
        <authorList>
            <person name="Zhang R.-G."/>
        </authorList>
    </citation>
    <scope>NUCLEOTIDE SEQUENCE [LARGE SCALE GENOMIC DNA]</scope>
    <source>
        <strain evidence="2">FAFU-HL-1</strain>
        <tissue evidence="2">Leaf</tissue>
    </source>
</reference>
<keyword evidence="3" id="KW-1185">Reference proteome</keyword>
<dbReference type="PANTHER" id="PTHR33107">
    <property type="entry name" value="KUNITZ TRYPSIN INHIBITOR 2"/>
    <property type="match status" value="1"/>
</dbReference>
<dbReference type="PRINTS" id="PR00291">
    <property type="entry name" value="KUNITZINHBTR"/>
</dbReference>
<dbReference type="InterPro" id="IPR011065">
    <property type="entry name" value="Kunitz_inhibitor_STI-like_sf"/>
</dbReference>
<evidence type="ECO:0000313" key="2">
    <source>
        <dbReference type="EMBL" id="KAF9664255.1"/>
    </source>
</evidence>
<accession>A0A835JBH3</accession>
<feature type="signal peptide" evidence="1">
    <location>
        <begin position="1"/>
        <end position="16"/>
    </location>
</feature>